<dbReference type="OrthoDB" id="6284515at2759"/>
<keyword evidence="1" id="KW-0863">Zinc-finger</keyword>
<feature type="compositionally biased region" description="Pro residues" evidence="2">
    <location>
        <begin position="48"/>
        <end position="58"/>
    </location>
</feature>
<evidence type="ECO:0000313" key="4">
    <source>
        <dbReference type="EMBL" id="VDN36864.1"/>
    </source>
</evidence>
<dbReference type="GO" id="GO:0008270">
    <property type="term" value="F:zinc ion binding"/>
    <property type="evidence" value="ECO:0007669"/>
    <property type="project" value="UniProtKB-KW"/>
</dbReference>
<feature type="domain" description="C2H2-type" evidence="3">
    <location>
        <begin position="16"/>
        <end position="45"/>
    </location>
</feature>
<dbReference type="AlphaFoldDB" id="A0A3P7N3C7"/>
<protein>
    <recommendedName>
        <fullName evidence="3">C2H2-type domain-containing protein</fullName>
    </recommendedName>
</protein>
<feature type="region of interest" description="Disordered" evidence="2">
    <location>
        <begin position="40"/>
        <end position="65"/>
    </location>
</feature>
<accession>A0A3P7N3C7</accession>
<evidence type="ECO:0000259" key="3">
    <source>
        <dbReference type="PROSITE" id="PS50157"/>
    </source>
</evidence>
<evidence type="ECO:0000256" key="2">
    <source>
        <dbReference type="SAM" id="MobiDB-lite"/>
    </source>
</evidence>
<dbReference type="InterPro" id="IPR013087">
    <property type="entry name" value="Znf_C2H2_type"/>
</dbReference>
<proteinExistence type="predicted"/>
<organism evidence="4 5">
    <name type="scientific">Dibothriocephalus latus</name>
    <name type="common">Fish tapeworm</name>
    <name type="synonym">Diphyllobothrium latum</name>
    <dbReference type="NCBI Taxonomy" id="60516"/>
    <lineage>
        <taxon>Eukaryota</taxon>
        <taxon>Metazoa</taxon>
        <taxon>Spiralia</taxon>
        <taxon>Lophotrochozoa</taxon>
        <taxon>Platyhelminthes</taxon>
        <taxon>Cestoda</taxon>
        <taxon>Eucestoda</taxon>
        <taxon>Diphyllobothriidea</taxon>
        <taxon>Diphyllobothriidae</taxon>
        <taxon>Dibothriocephalus</taxon>
    </lineage>
</organism>
<sequence length="129" mass="14368">MSAEVGTPNPDSSFNWKCVICNLGFTQKGALLHHLQTPDHRANIPTEDPNPYPEPVPQTPKLEPEPAVVAPQTSVLSASASLPLKLEDLKEVIRQMIRENLTRIVQEELQTAFSPYYQQNVSSTNLLIH</sequence>
<dbReference type="Proteomes" id="UP000281553">
    <property type="component" value="Unassembled WGS sequence"/>
</dbReference>
<name>A0A3P7N3C7_DIBLA</name>
<keyword evidence="1" id="KW-0862">Zinc</keyword>
<reference evidence="4 5" key="1">
    <citation type="submission" date="2018-11" db="EMBL/GenBank/DDBJ databases">
        <authorList>
            <consortium name="Pathogen Informatics"/>
        </authorList>
    </citation>
    <scope>NUCLEOTIDE SEQUENCE [LARGE SCALE GENOMIC DNA]</scope>
</reference>
<keyword evidence="1" id="KW-0479">Metal-binding</keyword>
<dbReference type="PROSITE" id="PS50157">
    <property type="entry name" value="ZINC_FINGER_C2H2_2"/>
    <property type="match status" value="1"/>
</dbReference>
<dbReference type="PROSITE" id="PS00028">
    <property type="entry name" value="ZINC_FINGER_C2H2_1"/>
    <property type="match status" value="1"/>
</dbReference>
<dbReference type="EMBL" id="UYRU01089717">
    <property type="protein sequence ID" value="VDN36864.1"/>
    <property type="molecule type" value="Genomic_DNA"/>
</dbReference>
<evidence type="ECO:0000313" key="5">
    <source>
        <dbReference type="Proteomes" id="UP000281553"/>
    </source>
</evidence>
<gene>
    <name evidence="4" type="ORF">DILT_LOCUS17156</name>
</gene>
<keyword evidence="5" id="KW-1185">Reference proteome</keyword>
<evidence type="ECO:0000256" key="1">
    <source>
        <dbReference type="PROSITE-ProRule" id="PRU00042"/>
    </source>
</evidence>